<evidence type="ECO:0000313" key="2">
    <source>
        <dbReference type="EMBL" id="KAK3339665.1"/>
    </source>
</evidence>
<keyword evidence="1" id="KW-1133">Transmembrane helix</keyword>
<dbReference type="Proteomes" id="UP001275084">
    <property type="component" value="Unassembled WGS sequence"/>
</dbReference>
<keyword evidence="1" id="KW-0812">Transmembrane</keyword>
<sequence length="126" mass="14049">MWQCSLVSARYYPVIAAMEILVIGDAVEVNLAIIYAYLTTLKPLLVRVFPQALGPTHATTYTFGSSAISRAGGMVNVERSQATTTVKEEGRFTRLEDQSDQSANVPLPRPHTRWGAARNRYRTRCM</sequence>
<organism evidence="2 3">
    <name type="scientific">Lasiosphaeria hispida</name>
    <dbReference type="NCBI Taxonomy" id="260671"/>
    <lineage>
        <taxon>Eukaryota</taxon>
        <taxon>Fungi</taxon>
        <taxon>Dikarya</taxon>
        <taxon>Ascomycota</taxon>
        <taxon>Pezizomycotina</taxon>
        <taxon>Sordariomycetes</taxon>
        <taxon>Sordariomycetidae</taxon>
        <taxon>Sordariales</taxon>
        <taxon>Lasiosphaeriaceae</taxon>
        <taxon>Lasiosphaeria</taxon>
    </lineage>
</organism>
<keyword evidence="3" id="KW-1185">Reference proteome</keyword>
<proteinExistence type="predicted"/>
<evidence type="ECO:0000256" key="1">
    <source>
        <dbReference type="SAM" id="Phobius"/>
    </source>
</evidence>
<name>A0AAJ0H4V5_9PEZI</name>
<protein>
    <submittedName>
        <fullName evidence="2">Uncharacterized protein</fullName>
    </submittedName>
</protein>
<reference evidence="2" key="2">
    <citation type="submission" date="2023-06" db="EMBL/GenBank/DDBJ databases">
        <authorList>
            <consortium name="Lawrence Berkeley National Laboratory"/>
            <person name="Haridas S."/>
            <person name="Hensen N."/>
            <person name="Bonometti L."/>
            <person name="Westerberg I."/>
            <person name="Brannstrom I.O."/>
            <person name="Guillou S."/>
            <person name="Cros-Aarteil S."/>
            <person name="Calhoun S."/>
            <person name="Kuo A."/>
            <person name="Mondo S."/>
            <person name="Pangilinan J."/>
            <person name="Riley R."/>
            <person name="Labutti K."/>
            <person name="Andreopoulos B."/>
            <person name="Lipzen A."/>
            <person name="Chen C."/>
            <person name="Yanf M."/>
            <person name="Daum C."/>
            <person name="Ng V."/>
            <person name="Clum A."/>
            <person name="Steindorff A."/>
            <person name="Ohm R."/>
            <person name="Martin F."/>
            <person name="Silar P."/>
            <person name="Natvig D."/>
            <person name="Lalanne C."/>
            <person name="Gautier V."/>
            <person name="Ament-Velasquez S.L."/>
            <person name="Kruys A."/>
            <person name="Hutchinson M.I."/>
            <person name="Powell A.J."/>
            <person name="Barry K."/>
            <person name="Miller A.N."/>
            <person name="Grigoriev I.V."/>
            <person name="Debuchy R."/>
            <person name="Gladieux P."/>
            <person name="Thoren M.H."/>
            <person name="Johannesson H."/>
        </authorList>
    </citation>
    <scope>NUCLEOTIDE SEQUENCE</scope>
    <source>
        <strain evidence="2">CBS 955.72</strain>
    </source>
</reference>
<keyword evidence="1" id="KW-0472">Membrane</keyword>
<feature type="transmembrane region" description="Helical" evidence="1">
    <location>
        <begin position="12"/>
        <end position="38"/>
    </location>
</feature>
<gene>
    <name evidence="2" type="ORF">B0T25DRAFT_523400</name>
</gene>
<accession>A0AAJ0H4V5</accession>
<dbReference type="EMBL" id="JAUIQD010000009">
    <property type="protein sequence ID" value="KAK3339665.1"/>
    <property type="molecule type" value="Genomic_DNA"/>
</dbReference>
<dbReference type="AlphaFoldDB" id="A0AAJ0H4V5"/>
<evidence type="ECO:0000313" key="3">
    <source>
        <dbReference type="Proteomes" id="UP001275084"/>
    </source>
</evidence>
<comment type="caution">
    <text evidence="2">The sequence shown here is derived from an EMBL/GenBank/DDBJ whole genome shotgun (WGS) entry which is preliminary data.</text>
</comment>
<reference evidence="2" key="1">
    <citation type="journal article" date="2023" name="Mol. Phylogenet. Evol.">
        <title>Genome-scale phylogeny and comparative genomics of the fungal order Sordariales.</title>
        <authorList>
            <person name="Hensen N."/>
            <person name="Bonometti L."/>
            <person name="Westerberg I."/>
            <person name="Brannstrom I.O."/>
            <person name="Guillou S."/>
            <person name="Cros-Aarteil S."/>
            <person name="Calhoun S."/>
            <person name="Haridas S."/>
            <person name="Kuo A."/>
            <person name="Mondo S."/>
            <person name="Pangilinan J."/>
            <person name="Riley R."/>
            <person name="LaButti K."/>
            <person name="Andreopoulos B."/>
            <person name="Lipzen A."/>
            <person name="Chen C."/>
            <person name="Yan M."/>
            <person name="Daum C."/>
            <person name="Ng V."/>
            <person name="Clum A."/>
            <person name="Steindorff A."/>
            <person name="Ohm R.A."/>
            <person name="Martin F."/>
            <person name="Silar P."/>
            <person name="Natvig D.O."/>
            <person name="Lalanne C."/>
            <person name="Gautier V."/>
            <person name="Ament-Velasquez S.L."/>
            <person name="Kruys A."/>
            <person name="Hutchinson M.I."/>
            <person name="Powell A.J."/>
            <person name="Barry K."/>
            <person name="Miller A.N."/>
            <person name="Grigoriev I.V."/>
            <person name="Debuchy R."/>
            <person name="Gladieux P."/>
            <person name="Hiltunen Thoren M."/>
            <person name="Johannesson H."/>
        </authorList>
    </citation>
    <scope>NUCLEOTIDE SEQUENCE</scope>
    <source>
        <strain evidence="2">CBS 955.72</strain>
    </source>
</reference>